<feature type="compositionally biased region" description="Basic and acidic residues" evidence="5">
    <location>
        <begin position="304"/>
        <end position="320"/>
    </location>
</feature>
<dbReference type="eggNOG" id="ENOG502QPSW">
    <property type="taxonomic scope" value="Eukaryota"/>
</dbReference>
<dbReference type="Pfam" id="PF09507">
    <property type="entry name" value="CDC27"/>
    <property type="match status" value="1"/>
</dbReference>
<keyword evidence="3" id="KW-0235">DNA replication</keyword>
<dbReference type="InterPro" id="IPR019038">
    <property type="entry name" value="POLD3"/>
</dbReference>
<evidence type="ECO:0000256" key="1">
    <source>
        <dbReference type="ARBA" id="ARBA00004123"/>
    </source>
</evidence>
<dbReference type="AlphaFoldDB" id="A1C802"/>
<evidence type="ECO:0000256" key="3">
    <source>
        <dbReference type="ARBA" id="ARBA00022705"/>
    </source>
</evidence>
<keyword evidence="4" id="KW-0539">Nucleus</keyword>
<proteinExistence type="predicted"/>
<dbReference type="Proteomes" id="UP000006701">
    <property type="component" value="Unassembled WGS sequence"/>
</dbReference>
<evidence type="ECO:0000256" key="5">
    <source>
        <dbReference type="SAM" id="MobiDB-lite"/>
    </source>
</evidence>
<evidence type="ECO:0000256" key="4">
    <source>
        <dbReference type="ARBA" id="ARBA00023242"/>
    </source>
</evidence>
<dbReference type="HOGENOM" id="CLU_047736_0_0_1"/>
<sequence>MAVADYRKYLAENVLNERRTVTYRSLGRALKVHCNQAKQMLYDFHHSENKKKPQSVHATYVITGIQKPQEILNTNGAHTGNDREDGDDIMQSSPYMPSSMPNQDSVADEVATTSIILAREEDLEGNLQATVLQDLNVLIDVNRELLTAYAHEDPLEYGKQLGMIQNQNVKRRTGTRPPAPAPAPKSTIPSKRPSQESSTPAVKPESKKVEEVDSKPQKKPEEKPSAKPKPSSKSAPLKREKSDLFSSFAKAKPKQKKEDFGTPAVSGAESAEPSGVEDVVLGDASDEDEPEELFPDSAKPTTTETRETRKEREERLRKMMEDDDDEDEEMADVAESPAEEEKTIDQPPPKQEEPKQEVTVSGGRRRGRRQVMKKKTVKDDEGYLVTVEEASWESFSEDEPAPPPKKKAAVSAPKGKAGGKAGQGNIMSFFSKK</sequence>
<organism evidence="6 7">
    <name type="scientific">Aspergillus clavatus (strain ATCC 1007 / CBS 513.65 / DSM 816 / NCTC 3887 / NRRL 1 / QM 1276 / 107)</name>
    <dbReference type="NCBI Taxonomy" id="344612"/>
    <lineage>
        <taxon>Eukaryota</taxon>
        <taxon>Fungi</taxon>
        <taxon>Dikarya</taxon>
        <taxon>Ascomycota</taxon>
        <taxon>Pezizomycotina</taxon>
        <taxon>Eurotiomycetes</taxon>
        <taxon>Eurotiomycetidae</taxon>
        <taxon>Eurotiales</taxon>
        <taxon>Aspergillaceae</taxon>
        <taxon>Aspergillus</taxon>
        <taxon>Aspergillus subgen. Fumigati</taxon>
    </lineage>
</organism>
<dbReference type="PANTHER" id="PTHR17598">
    <property type="entry name" value="DNA POLYMERASE DELTA SUBUNIT 3"/>
    <property type="match status" value="1"/>
</dbReference>
<feature type="compositionally biased region" description="Acidic residues" evidence="5">
    <location>
        <begin position="321"/>
        <end position="332"/>
    </location>
</feature>
<name>A1C802_ASPCL</name>
<dbReference type="EMBL" id="DS027045">
    <property type="protein sequence ID" value="EAW14523.1"/>
    <property type="molecule type" value="Genomic_DNA"/>
</dbReference>
<dbReference type="InterPro" id="IPR041913">
    <property type="entry name" value="POLD3_sf"/>
</dbReference>
<dbReference type="GO" id="GO:0043625">
    <property type="term" value="C:delta DNA polymerase complex"/>
    <property type="evidence" value="ECO:0007669"/>
    <property type="project" value="InterPro"/>
</dbReference>
<dbReference type="GO" id="GO:0003887">
    <property type="term" value="F:DNA-directed DNA polymerase activity"/>
    <property type="evidence" value="ECO:0007669"/>
    <property type="project" value="TreeGrafter"/>
</dbReference>
<feature type="compositionally biased region" description="Basic and acidic residues" evidence="5">
    <location>
        <begin position="204"/>
        <end position="225"/>
    </location>
</feature>
<dbReference type="GO" id="GO:0006297">
    <property type="term" value="P:nucleotide-excision repair, DNA gap filling"/>
    <property type="evidence" value="ECO:0007669"/>
    <property type="project" value="TreeGrafter"/>
</dbReference>
<dbReference type="KEGG" id="act:ACLA_075620"/>
<protein>
    <recommendedName>
        <fullName evidence="2">DNA polymerase delta subunit 3</fullName>
    </recommendedName>
</protein>
<dbReference type="RefSeq" id="XP_001275949.1">
    <property type="nucleotide sequence ID" value="XM_001275948.1"/>
</dbReference>
<feature type="region of interest" description="Disordered" evidence="5">
    <location>
        <begin position="170"/>
        <end position="433"/>
    </location>
</feature>
<gene>
    <name evidence="6" type="ORF">ACLA_075620</name>
</gene>
<dbReference type="STRING" id="344612.A1C802"/>
<comment type="subcellular location">
    <subcellularLocation>
        <location evidence="1">Nucleus</location>
    </subcellularLocation>
</comment>
<dbReference type="OMA" id="QMLYDFH"/>
<dbReference type="PANTHER" id="PTHR17598:SF13">
    <property type="entry name" value="DNA POLYMERASE DELTA SUBUNIT 3"/>
    <property type="match status" value="1"/>
</dbReference>
<feature type="compositionally biased region" description="Basic residues" evidence="5">
    <location>
        <begin position="363"/>
        <end position="376"/>
    </location>
</feature>
<dbReference type="GeneID" id="4707644"/>
<accession>A1C802</accession>
<evidence type="ECO:0000313" key="7">
    <source>
        <dbReference type="Proteomes" id="UP000006701"/>
    </source>
</evidence>
<dbReference type="VEuPathDB" id="FungiDB:ACLA_075620"/>
<dbReference type="GO" id="GO:0006271">
    <property type="term" value="P:DNA strand elongation involved in DNA replication"/>
    <property type="evidence" value="ECO:0007669"/>
    <property type="project" value="TreeGrafter"/>
</dbReference>
<feature type="compositionally biased region" description="Basic and acidic residues" evidence="5">
    <location>
        <begin position="339"/>
        <end position="356"/>
    </location>
</feature>
<dbReference type="OrthoDB" id="514823at2759"/>
<feature type="compositionally biased region" description="Low complexity" evidence="5">
    <location>
        <begin position="90"/>
        <end position="101"/>
    </location>
</feature>
<feature type="region of interest" description="Disordered" evidence="5">
    <location>
        <begin position="75"/>
        <end position="107"/>
    </location>
</feature>
<evidence type="ECO:0000313" key="6">
    <source>
        <dbReference type="EMBL" id="EAW14523.1"/>
    </source>
</evidence>
<dbReference type="Gene3D" id="3.90.1030.20">
    <property type="entry name" value="DNA polymerase delta, p66 (Cdc27) subunit, wHTH domain"/>
    <property type="match status" value="1"/>
</dbReference>
<reference evidence="6 7" key="1">
    <citation type="journal article" date="2008" name="PLoS Genet.">
        <title>Genomic islands in the pathogenic filamentous fungus Aspergillus fumigatus.</title>
        <authorList>
            <person name="Fedorova N.D."/>
            <person name="Khaldi N."/>
            <person name="Joardar V.S."/>
            <person name="Maiti R."/>
            <person name="Amedeo P."/>
            <person name="Anderson M.J."/>
            <person name="Crabtree J."/>
            <person name="Silva J.C."/>
            <person name="Badger J.H."/>
            <person name="Albarraq A."/>
            <person name="Angiuoli S."/>
            <person name="Bussey H."/>
            <person name="Bowyer P."/>
            <person name="Cotty P.J."/>
            <person name="Dyer P.S."/>
            <person name="Egan A."/>
            <person name="Galens K."/>
            <person name="Fraser-Liggett C.M."/>
            <person name="Haas B.J."/>
            <person name="Inman J.M."/>
            <person name="Kent R."/>
            <person name="Lemieux S."/>
            <person name="Malavazi I."/>
            <person name="Orvis J."/>
            <person name="Roemer T."/>
            <person name="Ronning C.M."/>
            <person name="Sundaram J.P."/>
            <person name="Sutton G."/>
            <person name="Turner G."/>
            <person name="Venter J.C."/>
            <person name="White O.R."/>
            <person name="Whitty B.R."/>
            <person name="Youngman P."/>
            <person name="Wolfe K.H."/>
            <person name="Goldman G.H."/>
            <person name="Wortman J.R."/>
            <person name="Jiang B."/>
            <person name="Denning D.W."/>
            <person name="Nierman W.C."/>
        </authorList>
    </citation>
    <scope>NUCLEOTIDE SEQUENCE [LARGE SCALE GENOMIC DNA]</scope>
    <source>
        <strain evidence="7">ATCC 1007 / CBS 513.65 / DSM 816 / NCTC 3887 / NRRL 1</strain>
    </source>
</reference>
<evidence type="ECO:0000256" key="2">
    <source>
        <dbReference type="ARBA" id="ARBA00017589"/>
    </source>
</evidence>
<keyword evidence="7" id="KW-1185">Reference proteome</keyword>
<dbReference type="GO" id="GO:1904161">
    <property type="term" value="P:DNA synthesis involved in UV-damage excision repair"/>
    <property type="evidence" value="ECO:0007669"/>
    <property type="project" value="TreeGrafter"/>
</dbReference>
<feature type="compositionally biased region" description="Acidic residues" evidence="5">
    <location>
        <begin position="284"/>
        <end position="294"/>
    </location>
</feature>